<keyword evidence="4" id="KW-1185">Reference proteome</keyword>
<dbReference type="Proteomes" id="UP000198649">
    <property type="component" value="Unassembled WGS sequence"/>
</dbReference>
<protein>
    <submittedName>
        <fullName evidence="3">Uncharacterized protein</fullName>
    </submittedName>
</protein>
<feature type="signal peptide" evidence="2">
    <location>
        <begin position="1"/>
        <end position="29"/>
    </location>
</feature>
<evidence type="ECO:0000313" key="4">
    <source>
        <dbReference type="Proteomes" id="UP000198649"/>
    </source>
</evidence>
<evidence type="ECO:0000256" key="1">
    <source>
        <dbReference type="SAM" id="MobiDB-lite"/>
    </source>
</evidence>
<feature type="region of interest" description="Disordered" evidence="1">
    <location>
        <begin position="27"/>
        <end position="46"/>
    </location>
</feature>
<dbReference type="EMBL" id="FOQG01000025">
    <property type="protein sequence ID" value="SFJ32746.1"/>
    <property type="molecule type" value="Genomic_DNA"/>
</dbReference>
<evidence type="ECO:0000313" key="3">
    <source>
        <dbReference type="EMBL" id="SFJ32746.1"/>
    </source>
</evidence>
<keyword evidence="2" id="KW-0732">Signal</keyword>
<evidence type="ECO:0000256" key="2">
    <source>
        <dbReference type="SAM" id="SignalP"/>
    </source>
</evidence>
<proteinExistence type="predicted"/>
<organism evidence="3 4">
    <name type="scientific">Nocardioides psychrotolerans</name>
    <dbReference type="NCBI Taxonomy" id="1005945"/>
    <lineage>
        <taxon>Bacteria</taxon>
        <taxon>Bacillati</taxon>
        <taxon>Actinomycetota</taxon>
        <taxon>Actinomycetes</taxon>
        <taxon>Propionibacteriales</taxon>
        <taxon>Nocardioidaceae</taxon>
        <taxon>Nocardioides</taxon>
    </lineage>
</organism>
<feature type="chain" id="PRO_5039098418" evidence="2">
    <location>
        <begin position="30"/>
        <end position="198"/>
    </location>
</feature>
<reference evidence="3 4" key="1">
    <citation type="submission" date="2016-10" db="EMBL/GenBank/DDBJ databases">
        <authorList>
            <person name="de Groot N.N."/>
        </authorList>
    </citation>
    <scope>NUCLEOTIDE SEQUENCE [LARGE SCALE GENOMIC DNA]</scope>
    <source>
        <strain evidence="3 4">CGMCC 1.11156</strain>
    </source>
</reference>
<sequence length="198" mass="21040">MTYRTALTTALATVLAAAALALAPATASGADQPHDQPDARAALPTKRLVNDRGDRDTQVVDATRMIVRSAPEQGRRATVSVAVPDGLVAGSQVVFHLNTDLDPTPEIAYFGAVSSEFRGYRMKSWTTTGAELPLTCGRLSAAIDETRARLAFNPLCINRNVRSFGVSFHLVAASGVATQDDWLPAPRTFSGRVKAFAA</sequence>
<dbReference type="AlphaFoldDB" id="A0A1I3QHS9"/>
<accession>A0A1I3QHS9</accession>
<dbReference type="RefSeq" id="WP_091117242.1">
    <property type="nucleotide sequence ID" value="NZ_BKAF01000035.1"/>
</dbReference>
<gene>
    <name evidence="3" type="ORF">SAMN05216561_12516</name>
</gene>
<name>A0A1I3QHS9_9ACTN</name>